<dbReference type="AlphaFoldDB" id="A0A9D4FF76"/>
<keyword evidence="2" id="KW-1185">Reference proteome</keyword>
<gene>
    <name evidence="1" type="ORF">DPMN_149050</name>
</gene>
<reference evidence="1" key="1">
    <citation type="journal article" date="2019" name="bioRxiv">
        <title>The Genome of the Zebra Mussel, Dreissena polymorpha: A Resource for Invasive Species Research.</title>
        <authorList>
            <person name="McCartney M.A."/>
            <person name="Auch B."/>
            <person name="Kono T."/>
            <person name="Mallez S."/>
            <person name="Zhang Y."/>
            <person name="Obille A."/>
            <person name="Becker A."/>
            <person name="Abrahante J.E."/>
            <person name="Garbe J."/>
            <person name="Badalamenti J.P."/>
            <person name="Herman A."/>
            <person name="Mangelson H."/>
            <person name="Liachko I."/>
            <person name="Sullivan S."/>
            <person name="Sone E.D."/>
            <person name="Koren S."/>
            <person name="Silverstein K.A.T."/>
            <person name="Beckman K.B."/>
            <person name="Gohl D.M."/>
        </authorList>
    </citation>
    <scope>NUCLEOTIDE SEQUENCE</scope>
    <source>
        <strain evidence="1">Duluth1</strain>
        <tissue evidence="1">Whole animal</tissue>
    </source>
</reference>
<dbReference type="EMBL" id="JAIWYP010000007">
    <property type="protein sequence ID" value="KAH3795495.1"/>
    <property type="molecule type" value="Genomic_DNA"/>
</dbReference>
<sequence>MLHFFLQQLLSNTLGGQRIHIRNRNVNHSNQAANSTTHHHPFVRANHNGGDHHQHHHQFERVNHNGGDHNQHHHQFERVNHNGRDHNKHHHQFEHFNHNGGDHNHHHHHHRPYNNPPIGSSDVKLPWHQAHIRPRTPANKMEEVSLCSTTKTRFIVIGWGPRTRAVKAIGPGWTAWQLGRNTSGRASQTITDGQTDNMKTSIARRLTLTGIACFCTTIYAKLCRISFAK</sequence>
<evidence type="ECO:0000313" key="1">
    <source>
        <dbReference type="EMBL" id="KAH3795495.1"/>
    </source>
</evidence>
<name>A0A9D4FF76_DREPO</name>
<comment type="caution">
    <text evidence="1">The sequence shown here is derived from an EMBL/GenBank/DDBJ whole genome shotgun (WGS) entry which is preliminary data.</text>
</comment>
<protein>
    <submittedName>
        <fullName evidence="1">Uncharacterized protein</fullName>
    </submittedName>
</protein>
<dbReference type="Proteomes" id="UP000828390">
    <property type="component" value="Unassembled WGS sequence"/>
</dbReference>
<reference evidence="1" key="2">
    <citation type="submission" date="2020-11" db="EMBL/GenBank/DDBJ databases">
        <authorList>
            <person name="McCartney M.A."/>
            <person name="Auch B."/>
            <person name="Kono T."/>
            <person name="Mallez S."/>
            <person name="Becker A."/>
            <person name="Gohl D.M."/>
            <person name="Silverstein K.A.T."/>
            <person name="Koren S."/>
            <person name="Bechman K.B."/>
            <person name="Herman A."/>
            <person name="Abrahante J.E."/>
            <person name="Garbe J."/>
        </authorList>
    </citation>
    <scope>NUCLEOTIDE SEQUENCE</scope>
    <source>
        <strain evidence="1">Duluth1</strain>
        <tissue evidence="1">Whole animal</tissue>
    </source>
</reference>
<organism evidence="1 2">
    <name type="scientific">Dreissena polymorpha</name>
    <name type="common">Zebra mussel</name>
    <name type="synonym">Mytilus polymorpha</name>
    <dbReference type="NCBI Taxonomy" id="45954"/>
    <lineage>
        <taxon>Eukaryota</taxon>
        <taxon>Metazoa</taxon>
        <taxon>Spiralia</taxon>
        <taxon>Lophotrochozoa</taxon>
        <taxon>Mollusca</taxon>
        <taxon>Bivalvia</taxon>
        <taxon>Autobranchia</taxon>
        <taxon>Heteroconchia</taxon>
        <taxon>Euheterodonta</taxon>
        <taxon>Imparidentia</taxon>
        <taxon>Neoheterodontei</taxon>
        <taxon>Myida</taxon>
        <taxon>Dreissenoidea</taxon>
        <taxon>Dreissenidae</taxon>
        <taxon>Dreissena</taxon>
    </lineage>
</organism>
<accession>A0A9D4FF76</accession>
<proteinExistence type="predicted"/>
<evidence type="ECO:0000313" key="2">
    <source>
        <dbReference type="Proteomes" id="UP000828390"/>
    </source>
</evidence>